<dbReference type="InterPro" id="IPR032466">
    <property type="entry name" value="Metal_Hydrolase"/>
</dbReference>
<reference evidence="1" key="1">
    <citation type="submission" date="2018-05" db="EMBL/GenBank/DDBJ databases">
        <authorList>
            <person name="Lanie J.A."/>
            <person name="Ng W.-L."/>
            <person name="Kazmierczak K.M."/>
            <person name="Andrzejewski T.M."/>
            <person name="Davidsen T.M."/>
            <person name="Wayne K.J."/>
            <person name="Tettelin H."/>
            <person name="Glass J.I."/>
            <person name="Rusch D."/>
            <person name="Podicherti R."/>
            <person name="Tsui H.-C.T."/>
            <person name="Winkler M.E."/>
        </authorList>
    </citation>
    <scope>NUCLEOTIDE SEQUENCE</scope>
</reference>
<dbReference type="GO" id="GO:0070573">
    <property type="term" value="F:metallodipeptidase activity"/>
    <property type="evidence" value="ECO:0007669"/>
    <property type="project" value="InterPro"/>
</dbReference>
<evidence type="ECO:0008006" key="2">
    <source>
        <dbReference type="Google" id="ProtNLM"/>
    </source>
</evidence>
<accession>A0A381ZIF6</accession>
<evidence type="ECO:0000313" key="1">
    <source>
        <dbReference type="EMBL" id="SVA88979.1"/>
    </source>
</evidence>
<dbReference type="AlphaFoldDB" id="A0A381ZIF6"/>
<dbReference type="PANTHER" id="PTHR10443">
    <property type="entry name" value="MICROSOMAL DIPEPTIDASE"/>
    <property type="match status" value="1"/>
</dbReference>
<proteinExistence type="predicted"/>
<dbReference type="SUPFAM" id="SSF51556">
    <property type="entry name" value="Metallo-dependent hydrolases"/>
    <property type="match status" value="1"/>
</dbReference>
<dbReference type="GO" id="GO:0006508">
    <property type="term" value="P:proteolysis"/>
    <property type="evidence" value="ECO:0007669"/>
    <property type="project" value="InterPro"/>
</dbReference>
<dbReference type="Pfam" id="PF01244">
    <property type="entry name" value="Peptidase_M19"/>
    <property type="match status" value="1"/>
</dbReference>
<gene>
    <name evidence="1" type="ORF">METZ01_LOCUS141833</name>
</gene>
<dbReference type="PROSITE" id="PS51365">
    <property type="entry name" value="RENAL_DIPEPTIDASE_2"/>
    <property type="match status" value="1"/>
</dbReference>
<protein>
    <recommendedName>
        <fullName evidence="2">Dipeptidase</fullName>
    </recommendedName>
</protein>
<dbReference type="InterPro" id="IPR008257">
    <property type="entry name" value="Pept_M19"/>
</dbReference>
<name>A0A381ZIF6_9ZZZZ</name>
<dbReference type="PANTHER" id="PTHR10443:SF12">
    <property type="entry name" value="DIPEPTIDASE"/>
    <property type="match status" value="1"/>
</dbReference>
<organism evidence="1">
    <name type="scientific">marine metagenome</name>
    <dbReference type="NCBI Taxonomy" id="408172"/>
    <lineage>
        <taxon>unclassified sequences</taxon>
        <taxon>metagenomes</taxon>
        <taxon>ecological metagenomes</taxon>
    </lineage>
</organism>
<sequence length="337" mass="38113">MPKNSDRLLIDCLEVTKPVRERFQEWRDGELDCVHVTLSIWENARETLSTIGKWNRIFAKNSDLIALAHSAEDIESIAASGRTAVIFGCQNTSLFEDDIDLVEIFCKLGIRIVQLTYNVQNNVGSGCWEENDHGISQFFGRNVIQEMNRHGVLIDISHCGLTTSFDAAQLSKRPIAITHANPSEFVGLDIELNKRNKPTDLIKLVVEKGGVIGLSVYPKIMRGGSNATLDNFCDMVEWTVDKFGINAVGFGTDYYTGYSEESIVWWRAGRWARESPLTIPNQFSPWPDWFQTPEDFTKLLEALSGRSFTDQDIELIAGGNWLRLFRESFVPLVQSNR</sequence>
<dbReference type="Gene3D" id="3.20.20.140">
    <property type="entry name" value="Metal-dependent hydrolases"/>
    <property type="match status" value="1"/>
</dbReference>
<dbReference type="EMBL" id="UINC01021437">
    <property type="protein sequence ID" value="SVA88979.1"/>
    <property type="molecule type" value="Genomic_DNA"/>
</dbReference>